<dbReference type="SUPFAM" id="SSF56281">
    <property type="entry name" value="Metallo-hydrolase/oxidoreductase"/>
    <property type="match status" value="1"/>
</dbReference>
<dbReference type="AlphaFoldDB" id="A0A1I4PG98"/>
<protein>
    <submittedName>
        <fullName evidence="2">Metallo-beta-lactamase superfamily protein</fullName>
    </submittedName>
</protein>
<dbReference type="InterPro" id="IPR052159">
    <property type="entry name" value="Competence_DNA_uptake"/>
</dbReference>
<dbReference type="EMBL" id="FOTS01000063">
    <property type="protein sequence ID" value="SFM26734.1"/>
    <property type="molecule type" value="Genomic_DNA"/>
</dbReference>
<dbReference type="PANTHER" id="PTHR30619">
    <property type="entry name" value="DNA INTERNALIZATION/COMPETENCE PROTEIN COMEC/REC2"/>
    <property type="match status" value="1"/>
</dbReference>
<dbReference type="PANTHER" id="PTHR30619:SF1">
    <property type="entry name" value="RECOMBINATION PROTEIN 2"/>
    <property type="match status" value="1"/>
</dbReference>
<dbReference type="InterPro" id="IPR036866">
    <property type="entry name" value="RibonucZ/Hydroxyglut_hydro"/>
</dbReference>
<evidence type="ECO:0000313" key="2">
    <source>
        <dbReference type="EMBL" id="SFM26734.1"/>
    </source>
</evidence>
<dbReference type="InterPro" id="IPR001279">
    <property type="entry name" value="Metallo-B-lactamas"/>
</dbReference>
<keyword evidence="3" id="KW-1185">Reference proteome</keyword>
<reference evidence="3" key="1">
    <citation type="submission" date="2016-10" db="EMBL/GenBank/DDBJ databases">
        <authorList>
            <person name="Varghese N."/>
            <person name="Submissions S."/>
        </authorList>
    </citation>
    <scope>NUCLEOTIDE SEQUENCE [LARGE SCALE GENOMIC DNA]</scope>
    <source>
        <strain evidence="3">DSM 13327</strain>
    </source>
</reference>
<name>A0A1I4PG98_9FIRM</name>
<evidence type="ECO:0000313" key="3">
    <source>
        <dbReference type="Proteomes" id="UP000199520"/>
    </source>
</evidence>
<dbReference type="Pfam" id="PF00753">
    <property type="entry name" value="Lactamase_B"/>
    <property type="match status" value="1"/>
</dbReference>
<dbReference type="Gene3D" id="3.60.15.10">
    <property type="entry name" value="Ribonuclease Z/Hydroxyacylglutathione hydrolase-like"/>
    <property type="match status" value="1"/>
</dbReference>
<sequence>MNIKKMILGFICFIGLGYLLNKIFGGDNVADKIQYHVFFLDVGQGEATLIVKRVIPDKGETKCYTMLVDTDSGETINPATLIKDCVPKIKRNGTEVYFIDSMLITHPHDDHIGGLNFFINDADICVGKIFHPDYDFPRSKETADYKAYKKLKKDSCNQTETRIIAGQDYGSDTGISFTTFSPPKTIENAEKFKNQSEKIQVHNQCSVIKVDLNGTKLLFLGDANQECAKRILKYYKEKIPSTILSASHHGSNSIFVPEIDIEENLSSIKRGDKDNSWDEEILDIIDPEYVIISCGKDNKYKHPHSAALEAYKEKKRNVKRTDIEGTIYFVVDDNGKYVVSYLKSYDSVKKTIKGLFPSTASTNESVKSFFVGGSSLPIPPRNA</sequence>
<gene>
    <name evidence="2" type="ORF">SAMN04490355_106315</name>
</gene>
<dbReference type="OrthoDB" id="9761531at2"/>
<proteinExistence type="predicted"/>
<evidence type="ECO:0000259" key="1">
    <source>
        <dbReference type="Pfam" id="PF00753"/>
    </source>
</evidence>
<dbReference type="Proteomes" id="UP000199520">
    <property type="component" value="Unassembled WGS sequence"/>
</dbReference>
<accession>A0A1I4PG98</accession>
<dbReference type="STRING" id="1123291.SAMN04490355_106315"/>
<feature type="domain" description="Metallo-beta-lactamase" evidence="1">
    <location>
        <begin position="83"/>
        <end position="226"/>
    </location>
</feature>
<organism evidence="2 3">
    <name type="scientific">Pelosinus propionicus DSM 13327</name>
    <dbReference type="NCBI Taxonomy" id="1123291"/>
    <lineage>
        <taxon>Bacteria</taxon>
        <taxon>Bacillati</taxon>
        <taxon>Bacillota</taxon>
        <taxon>Negativicutes</taxon>
        <taxon>Selenomonadales</taxon>
        <taxon>Sporomusaceae</taxon>
        <taxon>Pelosinus</taxon>
    </lineage>
</organism>